<dbReference type="eggNOG" id="KOG4197">
    <property type="taxonomic scope" value="Eukaryota"/>
</dbReference>
<reference evidence="3" key="2">
    <citation type="submission" date="2008-08" db="EMBL/GenBank/DDBJ databases">
        <authorList>
            <consortium name="Diatom Consortium"/>
            <person name="Grigoriev I."/>
            <person name="Grimwood J."/>
            <person name="Kuo A."/>
            <person name="Otillar R.P."/>
            <person name="Salamov A."/>
            <person name="Detter J.C."/>
            <person name="Lindquist E."/>
            <person name="Shapiro H."/>
            <person name="Lucas S."/>
            <person name="Glavina del Rio T."/>
            <person name="Pitluck S."/>
            <person name="Rokhsar D."/>
            <person name="Bowler C."/>
        </authorList>
    </citation>
    <scope>GENOME REANNOTATION</scope>
    <source>
        <strain evidence="3">CCAP 1055/1</strain>
    </source>
</reference>
<evidence type="ECO:0000313" key="3">
    <source>
        <dbReference type="Proteomes" id="UP000000759"/>
    </source>
</evidence>
<dbReference type="STRING" id="556484.B7FUL8"/>
<dbReference type="Proteomes" id="UP000000759">
    <property type="component" value="Chromosome 4"/>
</dbReference>
<dbReference type="RefSeq" id="XP_002178339.1">
    <property type="nucleotide sequence ID" value="XM_002178303.1"/>
</dbReference>
<dbReference type="InterPro" id="IPR051222">
    <property type="entry name" value="PPR/CCM1_RNA-binding"/>
</dbReference>
<dbReference type="AlphaFoldDB" id="B7FUL8"/>
<sequence length="576" mass="64508">MDDDESKVGNSNNEAHVEITSFNEALVRPIAPKTKKKRAFKKKNPAMGDTAFLRKRTANLLSITKQNSDNKEGALGGGMKVDRKTFHFLMDAWAFSGEIDAVEQASGLLSRMEELASWGNFNIEPDVRSYTKMINAISRSTAPSAGDEADAIFAKMEELYQTGSNRAARPNTYTYTAVIEAHAHSGARGSAKRAAEWCERMIDAYEPSPHNENKESSVRPTARAFNAAISAYAKSGEEGAAARAERLFDRMEELYETGVEEAKPNAFNFNSLITAWANCCEEGSAQRAEEILERMEYLYKQGDEKCKPTTISFNAVIDAYAKSGDEYAAQKAEEVLRHMEDLYGSGQNLDARPNVRSFNSVINAWAKSRNEEAAWKAQDMLDLMEKLYAKGNKEVRPDVHSFCTVINAWARSQQHGKAERALNLFREMKQLHEAGNKHLRPNTVAANAVMNACAYTSGDVHEQNRAVEIAHTILKELEQSPYGKPDQVTYGTFLKVCANQMPDCSTRNQVISVVFKKCQKTGQVGNFILQQLKAMASEETYMMLLGRGIHEDIQIADLPSEWWCNVVENRWRRRGN</sequence>
<evidence type="ECO:0000313" key="2">
    <source>
        <dbReference type="EMBL" id="EEC50004.1"/>
    </source>
</evidence>
<dbReference type="Pfam" id="PF13812">
    <property type="entry name" value="PPR_3"/>
    <property type="match status" value="2"/>
</dbReference>
<organism evidence="2 3">
    <name type="scientific">Phaeodactylum tricornutum (strain CCAP 1055/1)</name>
    <dbReference type="NCBI Taxonomy" id="556484"/>
    <lineage>
        <taxon>Eukaryota</taxon>
        <taxon>Sar</taxon>
        <taxon>Stramenopiles</taxon>
        <taxon>Ochrophyta</taxon>
        <taxon>Bacillariophyta</taxon>
        <taxon>Bacillariophyceae</taxon>
        <taxon>Bacillariophycidae</taxon>
        <taxon>Naviculales</taxon>
        <taxon>Phaeodactylaceae</taxon>
        <taxon>Phaeodactylum</taxon>
    </lineage>
</organism>
<dbReference type="OMA" id="WANCCEE"/>
<dbReference type="InterPro" id="IPR011990">
    <property type="entry name" value="TPR-like_helical_dom_sf"/>
</dbReference>
<evidence type="ECO:0008006" key="4">
    <source>
        <dbReference type="Google" id="ProtNLM"/>
    </source>
</evidence>
<dbReference type="GeneID" id="7197613"/>
<name>B7FUL8_PHATC</name>
<gene>
    <name evidence="2" type="ORF">PHATRDRAFT_34060</name>
</gene>
<reference evidence="2 3" key="1">
    <citation type="journal article" date="2008" name="Nature">
        <title>The Phaeodactylum genome reveals the evolutionary history of diatom genomes.</title>
        <authorList>
            <person name="Bowler C."/>
            <person name="Allen A.E."/>
            <person name="Badger J.H."/>
            <person name="Grimwood J."/>
            <person name="Jabbari K."/>
            <person name="Kuo A."/>
            <person name="Maheswari U."/>
            <person name="Martens C."/>
            <person name="Maumus F."/>
            <person name="Otillar R.P."/>
            <person name="Rayko E."/>
            <person name="Salamov A."/>
            <person name="Vandepoele K."/>
            <person name="Beszteri B."/>
            <person name="Gruber A."/>
            <person name="Heijde M."/>
            <person name="Katinka M."/>
            <person name="Mock T."/>
            <person name="Valentin K."/>
            <person name="Verret F."/>
            <person name="Berges J.A."/>
            <person name="Brownlee C."/>
            <person name="Cadoret J.P."/>
            <person name="Chiovitti A."/>
            <person name="Choi C.J."/>
            <person name="Coesel S."/>
            <person name="De Martino A."/>
            <person name="Detter J.C."/>
            <person name="Durkin C."/>
            <person name="Falciatore A."/>
            <person name="Fournet J."/>
            <person name="Haruta M."/>
            <person name="Huysman M.J."/>
            <person name="Jenkins B.D."/>
            <person name="Jiroutova K."/>
            <person name="Jorgensen R.E."/>
            <person name="Joubert Y."/>
            <person name="Kaplan A."/>
            <person name="Kroger N."/>
            <person name="Kroth P.G."/>
            <person name="La Roche J."/>
            <person name="Lindquist E."/>
            <person name="Lommer M."/>
            <person name="Martin-Jezequel V."/>
            <person name="Lopez P.J."/>
            <person name="Lucas S."/>
            <person name="Mangogna M."/>
            <person name="McGinnis K."/>
            <person name="Medlin L.K."/>
            <person name="Montsant A."/>
            <person name="Oudot-Le Secq M.P."/>
            <person name="Napoli C."/>
            <person name="Obornik M."/>
            <person name="Parker M.S."/>
            <person name="Petit J.L."/>
            <person name="Porcel B.M."/>
            <person name="Poulsen N."/>
            <person name="Robison M."/>
            <person name="Rychlewski L."/>
            <person name="Rynearson T.A."/>
            <person name="Schmutz J."/>
            <person name="Shapiro H."/>
            <person name="Siaut M."/>
            <person name="Stanley M."/>
            <person name="Sussman M.R."/>
            <person name="Taylor A.R."/>
            <person name="Vardi A."/>
            <person name="von Dassow P."/>
            <person name="Vyverman W."/>
            <person name="Willis A."/>
            <person name="Wyrwicz L.S."/>
            <person name="Rokhsar D.S."/>
            <person name="Weissenbach J."/>
            <person name="Armbrust E.V."/>
            <person name="Green B.R."/>
            <person name="Van de Peer Y."/>
            <person name="Grigoriev I.V."/>
        </authorList>
    </citation>
    <scope>NUCLEOTIDE SEQUENCE [LARGE SCALE GENOMIC DNA]</scope>
    <source>
        <strain evidence="2 3">CCAP 1055/1</strain>
    </source>
</reference>
<dbReference type="InParanoid" id="B7FUL8"/>
<dbReference type="PaxDb" id="2850-Phatr34060"/>
<protein>
    <recommendedName>
        <fullName evidence="4">Pentacotripeptide-repeat region of PRORP domain-containing protein</fullName>
    </recommendedName>
</protein>
<dbReference type="HOGENOM" id="CLU_473699_0_0_1"/>
<keyword evidence="1" id="KW-0677">Repeat</keyword>
<keyword evidence="3" id="KW-1185">Reference proteome</keyword>
<dbReference type="PANTHER" id="PTHR47942">
    <property type="entry name" value="TETRATRICOPEPTIDE REPEAT (TPR)-LIKE SUPERFAMILY PROTEIN-RELATED"/>
    <property type="match status" value="1"/>
</dbReference>
<dbReference type="Gene3D" id="1.25.40.10">
    <property type="entry name" value="Tetratricopeptide repeat domain"/>
    <property type="match status" value="4"/>
</dbReference>
<dbReference type="EMBL" id="CM000607">
    <property type="protein sequence ID" value="EEC50004.1"/>
    <property type="molecule type" value="Genomic_DNA"/>
</dbReference>
<dbReference type="PANTHER" id="PTHR47942:SF63">
    <property type="entry name" value="PENTATRICOPEPTIDE REPEAT-CONTAINING PROTEIN"/>
    <property type="match status" value="1"/>
</dbReference>
<evidence type="ECO:0000256" key="1">
    <source>
        <dbReference type="ARBA" id="ARBA00022737"/>
    </source>
</evidence>
<proteinExistence type="predicted"/>
<dbReference type="KEGG" id="pti:PHATRDRAFT_34060"/>
<dbReference type="OrthoDB" id="185373at2759"/>
<dbReference type="InterPro" id="IPR002885">
    <property type="entry name" value="PPR_rpt"/>
</dbReference>
<accession>B7FUL8</accession>